<reference evidence="1 2" key="1">
    <citation type="submission" date="2018-06" db="EMBL/GenBank/DDBJ databases">
        <authorList>
            <consortium name="Pathogen Informatics"/>
            <person name="Doyle S."/>
        </authorList>
    </citation>
    <scope>NUCLEOTIDE SEQUENCE [LARGE SCALE GENOMIC DNA]</scope>
    <source>
        <strain evidence="1 2">NCTC13315</strain>
    </source>
</reference>
<dbReference type="RefSeq" id="WP_115301337.1">
    <property type="nucleotide sequence ID" value="NZ_CAAAHO010000003.1"/>
</dbReference>
<sequence>MKLEVITCKSLKLCLEELEPFILNGRHLETGRELKKFGNLRSRELLGCWLLAAVLNHEAMSEDIKICTDPTGSDGILYNTKTQIACRLEQVMATQHSRSDKNTEELILELIHKKQNKGDKAYAAGKTLMVFLNRRGDSWCPNRLASKLPKIDFNSVWVVGLQEVVNDSYCYNLTQLISGISPIWKIKIQKAFDDWIIDKIQ</sequence>
<evidence type="ECO:0000313" key="2">
    <source>
        <dbReference type="Proteomes" id="UP000254968"/>
    </source>
</evidence>
<keyword evidence="2" id="KW-1185">Reference proteome</keyword>
<dbReference type="AlphaFoldDB" id="A0A378HXW0"/>
<accession>A0A378HXW0</accession>
<protein>
    <submittedName>
        <fullName evidence="1">Uncharacterized protein</fullName>
    </submittedName>
</protein>
<dbReference type="Proteomes" id="UP000254968">
    <property type="component" value="Unassembled WGS sequence"/>
</dbReference>
<organism evidence="1 2">
    <name type="scientific">Legionella beliardensis</name>
    <dbReference type="NCBI Taxonomy" id="91822"/>
    <lineage>
        <taxon>Bacteria</taxon>
        <taxon>Pseudomonadati</taxon>
        <taxon>Pseudomonadota</taxon>
        <taxon>Gammaproteobacteria</taxon>
        <taxon>Legionellales</taxon>
        <taxon>Legionellaceae</taxon>
        <taxon>Legionella</taxon>
    </lineage>
</organism>
<dbReference type="OrthoDB" id="8479565at2"/>
<dbReference type="EMBL" id="UGNV01000001">
    <property type="protein sequence ID" value="STX27533.1"/>
    <property type="molecule type" value="Genomic_DNA"/>
</dbReference>
<evidence type="ECO:0000313" key="1">
    <source>
        <dbReference type="EMBL" id="STX27533.1"/>
    </source>
</evidence>
<proteinExistence type="predicted"/>
<gene>
    <name evidence="1" type="ORF">NCTC13315_00039</name>
</gene>
<name>A0A378HXW0_9GAMM</name>